<proteinExistence type="predicted"/>
<evidence type="ECO:0000256" key="1">
    <source>
        <dbReference type="ARBA" id="ARBA00023125"/>
    </source>
</evidence>
<dbReference type="GO" id="GO:0003677">
    <property type="term" value="F:DNA binding"/>
    <property type="evidence" value="ECO:0007669"/>
    <property type="project" value="UniProtKB-KW"/>
</dbReference>
<feature type="domain" description="AraC-type transcription regulator ligand-binding" evidence="2">
    <location>
        <begin position="25"/>
        <end position="207"/>
    </location>
</feature>
<dbReference type="EMBL" id="VOPW01000001">
    <property type="protein sequence ID" value="TXC65187.1"/>
    <property type="molecule type" value="Genomic_DNA"/>
</dbReference>
<dbReference type="Proteomes" id="UP000321832">
    <property type="component" value="Unassembled WGS sequence"/>
</dbReference>
<accession>A0A5C6TXQ3</accession>
<evidence type="ECO:0000313" key="3">
    <source>
        <dbReference type="EMBL" id="TXC65187.1"/>
    </source>
</evidence>
<evidence type="ECO:0000259" key="2">
    <source>
        <dbReference type="Pfam" id="PF12852"/>
    </source>
</evidence>
<reference evidence="3 4" key="1">
    <citation type="submission" date="2019-08" db="EMBL/GenBank/DDBJ databases">
        <authorList>
            <person name="Khan S.A."/>
            <person name="Jeon C.O."/>
            <person name="Jeong S.E."/>
        </authorList>
    </citation>
    <scope>NUCLEOTIDE SEQUENCE [LARGE SCALE GENOMIC DNA]</scope>
    <source>
        <strain evidence="4">IMCC1728</strain>
    </source>
</reference>
<comment type="caution">
    <text evidence="3">The sequence shown here is derived from an EMBL/GenBank/DDBJ whole genome shotgun (WGS) entry which is preliminary data.</text>
</comment>
<name>A0A5C6TXQ3_9BURK</name>
<evidence type="ECO:0000313" key="4">
    <source>
        <dbReference type="Proteomes" id="UP000321832"/>
    </source>
</evidence>
<dbReference type="InterPro" id="IPR032783">
    <property type="entry name" value="AraC_lig"/>
</dbReference>
<keyword evidence="4" id="KW-1185">Reference proteome</keyword>
<keyword evidence="1" id="KW-0238">DNA-binding</keyword>
<sequence length="231" mass="25856">MIPVMFRTLNGHSSAFHVQSSGIMDLLTDLLQRAGLRRRLLDLRRLAVGSALRFPCERSIGLHVVTHGQAWVHAPQLDEPLHLQAGDIAVMARGCHHVLSTQPTLDQRRELPSAMVWTPPPAGEDEPAAASAVISGAYQLWNEPLHPFFREMPAWFVLRADSVPRLGPLALTVGLLDEEINRRRLGADTIVHGLLDVIFTYVLREIVAREGGGQPGWSRQWPIRRCARWSR</sequence>
<organism evidence="3 4">
    <name type="scientific">Piscinibacter aquaticus</name>
    <dbReference type="NCBI Taxonomy" id="392597"/>
    <lineage>
        <taxon>Bacteria</taxon>
        <taxon>Pseudomonadati</taxon>
        <taxon>Pseudomonadota</taxon>
        <taxon>Betaproteobacteria</taxon>
        <taxon>Burkholderiales</taxon>
        <taxon>Sphaerotilaceae</taxon>
        <taxon>Piscinibacter</taxon>
    </lineage>
</organism>
<dbReference type="Pfam" id="PF12852">
    <property type="entry name" value="Cupin_6"/>
    <property type="match status" value="1"/>
</dbReference>
<protein>
    <submittedName>
        <fullName evidence="3">AraC family transcriptional regulator</fullName>
    </submittedName>
</protein>
<dbReference type="AlphaFoldDB" id="A0A5C6TXQ3"/>
<gene>
    <name evidence="3" type="ORF">FSC37_00710</name>
</gene>